<keyword evidence="3" id="KW-1185">Reference proteome</keyword>
<dbReference type="Proteomes" id="UP000239709">
    <property type="component" value="Chromosome"/>
</dbReference>
<keyword evidence="1" id="KW-1133">Transmembrane helix</keyword>
<dbReference type="Pfam" id="PF13272">
    <property type="entry name" value="Holin_2-3"/>
    <property type="match status" value="1"/>
</dbReference>
<name>A0A2S0MJ69_9BURK</name>
<keyword evidence="1" id="KW-0812">Transmembrane</keyword>
<accession>A0A2S0MJ69</accession>
<dbReference type="EMBL" id="CP027666">
    <property type="protein sequence ID" value="AVO35906.1"/>
    <property type="molecule type" value="Genomic_DNA"/>
</dbReference>
<dbReference type="InterPro" id="IPR025140">
    <property type="entry name" value="Holin_2-3"/>
</dbReference>
<evidence type="ECO:0000313" key="2">
    <source>
        <dbReference type="EMBL" id="AVO35906.1"/>
    </source>
</evidence>
<dbReference type="KEGG" id="otk:C6570_01180"/>
<evidence type="ECO:0000256" key="1">
    <source>
        <dbReference type="SAM" id="Phobius"/>
    </source>
</evidence>
<sequence>MRLARVRMADWVIAAALLTVLVWLIAPQQVPVTVYKLSLVALAAVAGYWIDRSLFPYARPDLFFELRHGSEEAPQETTFTQLGGVINFAEQATSINLESATADQLTRLAAVAMVRRAVIVSAAMLAVSLGA</sequence>
<proteinExistence type="predicted"/>
<keyword evidence="1" id="KW-0472">Membrane</keyword>
<organism evidence="2 3">
    <name type="scientific">Ottowia oryzae</name>
    <dbReference type="NCBI Taxonomy" id="2109914"/>
    <lineage>
        <taxon>Bacteria</taxon>
        <taxon>Pseudomonadati</taxon>
        <taxon>Pseudomonadota</taxon>
        <taxon>Betaproteobacteria</taxon>
        <taxon>Burkholderiales</taxon>
        <taxon>Comamonadaceae</taxon>
        <taxon>Ottowia</taxon>
    </lineage>
</organism>
<feature type="transmembrane region" description="Helical" evidence="1">
    <location>
        <begin position="9"/>
        <end position="26"/>
    </location>
</feature>
<dbReference type="AlphaFoldDB" id="A0A2S0MJ69"/>
<gene>
    <name evidence="2" type="ORF">C6570_01180</name>
</gene>
<evidence type="ECO:0000313" key="3">
    <source>
        <dbReference type="Proteomes" id="UP000239709"/>
    </source>
</evidence>
<evidence type="ECO:0008006" key="4">
    <source>
        <dbReference type="Google" id="ProtNLM"/>
    </source>
</evidence>
<protein>
    <recommendedName>
        <fullName evidence="4">Holin</fullName>
    </recommendedName>
</protein>
<feature type="transmembrane region" description="Helical" evidence="1">
    <location>
        <begin position="32"/>
        <end position="50"/>
    </location>
</feature>
<reference evidence="2 3" key="1">
    <citation type="submission" date="2018-03" db="EMBL/GenBank/DDBJ databases">
        <title>Genome sequencing of Ottowia sp.</title>
        <authorList>
            <person name="Kim S.-J."/>
            <person name="Heo J."/>
            <person name="Kwon S.-W."/>
        </authorList>
    </citation>
    <scope>NUCLEOTIDE SEQUENCE [LARGE SCALE GENOMIC DNA]</scope>
    <source>
        <strain evidence="2 3">KADR8-3</strain>
    </source>
</reference>